<sequence length="179" mass="20946">MQIEQVHEYDIDEELRTSIYELLMESFPEVYPKHRIYFKQLPHFRFIAFDKTHQLAGQVGLDYRVMNLSGRPVRILGIIDLCVSSKIRSQGIGSALLKEIDRFAAGRSIDFILLFADQMNLYLNNGYSPYKNMCKWLKIDHKALTMRGIGAEAMNELMIKRVRNTEWNEGELDMLGYLY</sequence>
<proteinExistence type="predicted"/>
<comment type="caution">
    <text evidence="2">The sequence shown here is derived from an EMBL/GenBank/DDBJ whole genome shotgun (WGS) entry which is preliminary data.</text>
</comment>
<accession>A0ABT9CA56</accession>
<evidence type="ECO:0000313" key="3">
    <source>
        <dbReference type="Proteomes" id="UP001240171"/>
    </source>
</evidence>
<dbReference type="Pfam" id="PF00583">
    <property type="entry name" value="Acetyltransf_1"/>
    <property type="match status" value="1"/>
</dbReference>
<dbReference type="InterPro" id="IPR016181">
    <property type="entry name" value="Acyl_CoA_acyltransferase"/>
</dbReference>
<evidence type="ECO:0000313" key="2">
    <source>
        <dbReference type="EMBL" id="MDO7906137.1"/>
    </source>
</evidence>
<dbReference type="CDD" id="cd04301">
    <property type="entry name" value="NAT_SF"/>
    <property type="match status" value="1"/>
</dbReference>
<organism evidence="2 3">
    <name type="scientific">Paenibacillus lacisoli</name>
    <dbReference type="NCBI Taxonomy" id="3064525"/>
    <lineage>
        <taxon>Bacteria</taxon>
        <taxon>Bacillati</taxon>
        <taxon>Bacillota</taxon>
        <taxon>Bacilli</taxon>
        <taxon>Bacillales</taxon>
        <taxon>Paenibacillaceae</taxon>
        <taxon>Paenibacillus</taxon>
    </lineage>
</organism>
<reference evidence="2 3" key="1">
    <citation type="submission" date="2023-07" db="EMBL/GenBank/DDBJ databases">
        <title>Paenibacillus sp. JX-17 nov. isolated from soil.</title>
        <authorList>
            <person name="Wan Y."/>
            <person name="Liu B."/>
        </authorList>
    </citation>
    <scope>NUCLEOTIDE SEQUENCE [LARGE SCALE GENOMIC DNA]</scope>
    <source>
        <strain evidence="2 3">JX-17</strain>
    </source>
</reference>
<dbReference type="PROSITE" id="PS51186">
    <property type="entry name" value="GNAT"/>
    <property type="match status" value="1"/>
</dbReference>
<name>A0ABT9CA56_9BACL</name>
<dbReference type="SUPFAM" id="SSF55729">
    <property type="entry name" value="Acyl-CoA N-acyltransferases (Nat)"/>
    <property type="match status" value="1"/>
</dbReference>
<dbReference type="InterPro" id="IPR000182">
    <property type="entry name" value="GNAT_dom"/>
</dbReference>
<feature type="domain" description="N-acetyltransferase" evidence="1">
    <location>
        <begin position="6"/>
        <end position="147"/>
    </location>
</feature>
<evidence type="ECO:0000259" key="1">
    <source>
        <dbReference type="PROSITE" id="PS51186"/>
    </source>
</evidence>
<dbReference type="RefSeq" id="WP_305023311.1">
    <property type="nucleotide sequence ID" value="NZ_JAUQTB010000002.1"/>
</dbReference>
<gene>
    <name evidence="2" type="ORF">Q5741_06850</name>
</gene>
<protein>
    <submittedName>
        <fullName evidence="2">GNAT family N-acetyltransferase</fullName>
    </submittedName>
</protein>
<dbReference type="Proteomes" id="UP001240171">
    <property type="component" value="Unassembled WGS sequence"/>
</dbReference>
<keyword evidence="3" id="KW-1185">Reference proteome</keyword>
<dbReference type="EMBL" id="JAUQTB010000002">
    <property type="protein sequence ID" value="MDO7906137.1"/>
    <property type="molecule type" value="Genomic_DNA"/>
</dbReference>
<dbReference type="Gene3D" id="3.40.630.30">
    <property type="match status" value="1"/>
</dbReference>